<dbReference type="Gene3D" id="3.20.20.140">
    <property type="entry name" value="Metal-dependent hydrolases"/>
    <property type="match status" value="1"/>
</dbReference>
<evidence type="ECO:0000256" key="1">
    <source>
        <dbReference type="ARBA" id="ARBA00022490"/>
    </source>
</evidence>
<dbReference type="Pfam" id="PF07733">
    <property type="entry name" value="DNA_pol3_alpha"/>
    <property type="match status" value="1"/>
</dbReference>
<organism evidence="5">
    <name type="scientific">marine sediment metagenome</name>
    <dbReference type="NCBI Taxonomy" id="412755"/>
    <lineage>
        <taxon>unclassified sequences</taxon>
        <taxon>metagenomes</taxon>
        <taxon>ecological metagenomes</taxon>
    </lineage>
</organism>
<dbReference type="GO" id="GO:0008408">
    <property type="term" value="F:3'-5' exonuclease activity"/>
    <property type="evidence" value="ECO:0007669"/>
    <property type="project" value="InterPro"/>
</dbReference>
<feature type="domain" description="Polymerase/histidinol phosphatase N-terminal" evidence="4">
    <location>
        <begin position="4"/>
        <end position="71"/>
    </location>
</feature>
<accession>A0A0F9CZK1</accession>
<dbReference type="AlphaFoldDB" id="A0A0F9CZK1"/>
<proteinExistence type="predicted"/>
<comment type="caution">
    <text evidence="5">The sequence shown here is derived from an EMBL/GenBank/DDBJ whole genome shotgun (WGS) entry which is preliminary data.</text>
</comment>
<protein>
    <recommendedName>
        <fullName evidence="4">Polymerase/histidinol phosphatase N-terminal domain-containing protein</fullName>
    </recommendedName>
</protein>
<name>A0A0F9CZK1_9ZZZZ</name>
<gene>
    <name evidence="5" type="ORF">LCGC14_2261570</name>
</gene>
<dbReference type="EMBL" id="LAZR01031064">
    <property type="protein sequence ID" value="KKL54823.1"/>
    <property type="molecule type" value="Genomic_DNA"/>
</dbReference>
<feature type="non-terminal residue" evidence="5">
    <location>
        <position position="419"/>
    </location>
</feature>
<reference evidence="5" key="1">
    <citation type="journal article" date="2015" name="Nature">
        <title>Complex archaea that bridge the gap between prokaryotes and eukaryotes.</title>
        <authorList>
            <person name="Spang A."/>
            <person name="Saw J.H."/>
            <person name="Jorgensen S.L."/>
            <person name="Zaremba-Niedzwiedzka K."/>
            <person name="Martijn J."/>
            <person name="Lind A.E."/>
            <person name="van Eijk R."/>
            <person name="Schleper C."/>
            <person name="Guy L."/>
            <person name="Ettema T.J."/>
        </authorList>
    </citation>
    <scope>NUCLEOTIDE SEQUENCE</scope>
</reference>
<dbReference type="InterPro" id="IPR011708">
    <property type="entry name" value="DNA_pol3_alpha_NTPase_dom"/>
</dbReference>
<dbReference type="PANTHER" id="PTHR32294:SF4">
    <property type="entry name" value="ERROR-PRONE DNA POLYMERASE"/>
    <property type="match status" value="1"/>
</dbReference>
<evidence type="ECO:0000256" key="2">
    <source>
        <dbReference type="ARBA" id="ARBA00022763"/>
    </source>
</evidence>
<dbReference type="InterPro" id="IPR004013">
    <property type="entry name" value="PHP_dom"/>
</dbReference>
<dbReference type="GO" id="GO:0006260">
    <property type="term" value="P:DNA replication"/>
    <property type="evidence" value="ECO:0007669"/>
    <property type="project" value="InterPro"/>
</dbReference>
<dbReference type="PANTHER" id="PTHR32294">
    <property type="entry name" value="DNA POLYMERASE III SUBUNIT ALPHA"/>
    <property type="match status" value="1"/>
</dbReference>
<evidence type="ECO:0000259" key="4">
    <source>
        <dbReference type="SMART" id="SM00481"/>
    </source>
</evidence>
<keyword evidence="3" id="KW-0234">DNA repair</keyword>
<evidence type="ECO:0000313" key="5">
    <source>
        <dbReference type="EMBL" id="KKL54823.1"/>
    </source>
</evidence>
<dbReference type="InterPro" id="IPR016195">
    <property type="entry name" value="Pol/histidinol_Pase-like"/>
</dbReference>
<dbReference type="InterPro" id="IPR003141">
    <property type="entry name" value="Pol/His_phosphatase_N"/>
</dbReference>
<dbReference type="GO" id="GO:0006281">
    <property type="term" value="P:DNA repair"/>
    <property type="evidence" value="ECO:0007669"/>
    <property type="project" value="UniProtKB-KW"/>
</dbReference>
<keyword evidence="2" id="KW-0227">DNA damage</keyword>
<dbReference type="InterPro" id="IPR004805">
    <property type="entry name" value="DnaE2/DnaE/PolC"/>
</dbReference>
<keyword evidence="1" id="KW-0963">Cytoplasm</keyword>
<dbReference type="SMART" id="SM00481">
    <property type="entry name" value="POLIIIAc"/>
    <property type="match status" value="1"/>
</dbReference>
<dbReference type="Pfam" id="PF02811">
    <property type="entry name" value="PHP"/>
    <property type="match status" value="1"/>
</dbReference>
<dbReference type="SUPFAM" id="SSF89550">
    <property type="entry name" value="PHP domain-like"/>
    <property type="match status" value="1"/>
</dbReference>
<evidence type="ECO:0000256" key="3">
    <source>
        <dbReference type="ARBA" id="ARBA00023204"/>
    </source>
</evidence>
<sequence>MTHSELHCHSNFSFLEGASHIEELVLRARELGYEALALTDHDGLHGAMEFAQCARAWGLRPITGAEVTLASGHHLTLLCETQRGYANLCRLLTHAHLDHERGEPRVEPDVLAQHTEGLIALSGCRRGEVPSLITRGYYREAEEAARRYLQWFGPMNFFIELQNNLVHGDAPRNRALADLAEHLGPSTGSGQAVGLVATGNVHYHVRERHRLQDVLVAIKNRTTLDASHRLRRENSEYHLKPPEEMAELFRPYGRASARDYPEAIANTIRIAERCQFDLTRDLDYRFPDYPVPEGETQESYLRKLCYREAERRYGRRITPAVRDRLEEELALVEHHGLAGFFLIHQEILQLAYRVAEEVKGRPCHSPPGRGRGSSVGSLICYLIGLSHIDPIKNNLFLGRFLNEEMASVPDIDLDFPRDI</sequence>